<organism evidence="2">
    <name type="scientific">gut metagenome</name>
    <dbReference type="NCBI Taxonomy" id="749906"/>
    <lineage>
        <taxon>unclassified sequences</taxon>
        <taxon>metagenomes</taxon>
        <taxon>organismal metagenomes</taxon>
    </lineage>
</organism>
<dbReference type="InterPro" id="IPR032466">
    <property type="entry name" value="Metal_Hydrolase"/>
</dbReference>
<dbReference type="GO" id="GO:0006046">
    <property type="term" value="P:N-acetylglucosamine catabolic process"/>
    <property type="evidence" value="ECO:0007669"/>
    <property type="project" value="TreeGrafter"/>
</dbReference>
<evidence type="ECO:0000313" key="2">
    <source>
        <dbReference type="EMBL" id="EJW91296.1"/>
    </source>
</evidence>
<comment type="caution">
    <text evidence="2">The sequence shown here is derived from an EMBL/GenBank/DDBJ whole genome shotgun (WGS) entry which is preliminary data.</text>
</comment>
<dbReference type="PANTHER" id="PTHR11113">
    <property type="entry name" value="N-ACETYLGLUCOSAMINE-6-PHOSPHATE DEACETYLASE"/>
    <property type="match status" value="1"/>
</dbReference>
<proteinExistence type="predicted"/>
<dbReference type="EMBL" id="AMCI01008269">
    <property type="protein sequence ID" value="EJW91296.1"/>
    <property type="molecule type" value="Genomic_DNA"/>
</dbReference>
<keyword evidence="1" id="KW-0378">Hydrolase</keyword>
<accession>J9F8R9</accession>
<dbReference type="GO" id="GO:0008448">
    <property type="term" value="F:N-acetylglucosamine-6-phosphate deacetylase activity"/>
    <property type="evidence" value="ECO:0007669"/>
    <property type="project" value="TreeGrafter"/>
</dbReference>
<evidence type="ECO:0000256" key="1">
    <source>
        <dbReference type="ARBA" id="ARBA00022801"/>
    </source>
</evidence>
<reference evidence="2" key="1">
    <citation type="journal article" date="2012" name="PLoS ONE">
        <title>Gene sets for utilization of primary and secondary nutrition supplies in the distal gut of endangered iberian lynx.</title>
        <authorList>
            <person name="Alcaide M."/>
            <person name="Messina E."/>
            <person name="Richter M."/>
            <person name="Bargiela R."/>
            <person name="Peplies J."/>
            <person name="Huws S.A."/>
            <person name="Newbold C.J."/>
            <person name="Golyshin P.N."/>
            <person name="Simon M.A."/>
            <person name="Lopez G."/>
            <person name="Yakimov M.M."/>
            <person name="Ferrer M."/>
        </authorList>
    </citation>
    <scope>NUCLEOTIDE SEQUENCE</scope>
</reference>
<gene>
    <name evidence="2" type="ORF">EVA_20597</name>
</gene>
<protein>
    <submittedName>
        <fullName evidence="2">N-acetylglucosamine-6-phosphate deacetylase</fullName>
    </submittedName>
</protein>
<dbReference type="Gene3D" id="3.20.20.140">
    <property type="entry name" value="Metal-dependent hydrolases"/>
    <property type="match status" value="1"/>
</dbReference>
<name>J9F8R9_9ZZZZ</name>
<feature type="non-terminal residue" evidence="2">
    <location>
        <position position="103"/>
    </location>
</feature>
<sequence>MDLAAGRVVKIDIAPERKGATEFTAKAVELGAIVSLGHSSATYDEAKACVDAGATVFIHTYNAMSPLNHRMPGMVGCAFATPGTYAELICDGHHVHPIAAEIA</sequence>
<dbReference type="SUPFAM" id="SSF51556">
    <property type="entry name" value="Metallo-dependent hydrolases"/>
    <property type="match status" value="1"/>
</dbReference>
<dbReference type="PANTHER" id="PTHR11113:SF14">
    <property type="entry name" value="N-ACETYLGLUCOSAMINE-6-PHOSPHATE DEACETYLASE"/>
    <property type="match status" value="1"/>
</dbReference>
<dbReference type="AlphaFoldDB" id="J9F8R9"/>